<accession>A6TUL6</accession>
<dbReference type="GO" id="GO:0046872">
    <property type="term" value="F:metal ion binding"/>
    <property type="evidence" value="ECO:0007669"/>
    <property type="project" value="UniProtKB-KW"/>
</dbReference>
<organism evidence="6 7">
    <name type="scientific">Alkaliphilus metalliredigens (strain QYMF)</name>
    <dbReference type="NCBI Taxonomy" id="293826"/>
    <lineage>
        <taxon>Bacteria</taxon>
        <taxon>Bacillati</taxon>
        <taxon>Bacillota</taxon>
        <taxon>Clostridia</taxon>
        <taxon>Peptostreptococcales</taxon>
        <taxon>Natronincolaceae</taxon>
        <taxon>Alkaliphilus</taxon>
    </lineage>
</organism>
<protein>
    <submittedName>
        <fullName evidence="6">4Fe-4S ferredoxin, iron-sulfur binding domain protein</fullName>
    </submittedName>
</protein>
<dbReference type="STRING" id="293826.Amet_3765"/>
<dbReference type="Gene3D" id="3.30.70.20">
    <property type="match status" value="2"/>
</dbReference>
<evidence type="ECO:0000313" key="7">
    <source>
        <dbReference type="Proteomes" id="UP000001572"/>
    </source>
</evidence>
<keyword evidence="3" id="KW-0408">Iron</keyword>
<dbReference type="GO" id="GO:0051539">
    <property type="term" value="F:4 iron, 4 sulfur cluster binding"/>
    <property type="evidence" value="ECO:0007669"/>
    <property type="project" value="UniProtKB-KW"/>
</dbReference>
<keyword evidence="1" id="KW-0004">4Fe-4S</keyword>
<dbReference type="PANTHER" id="PTHR43177">
    <property type="entry name" value="PROTEIN NRFC"/>
    <property type="match status" value="1"/>
</dbReference>
<reference evidence="7" key="1">
    <citation type="journal article" date="2016" name="Genome Announc.">
        <title>Complete genome sequence of Alkaliphilus metalliredigens strain QYMF, an alkaliphilic and metal-reducing bacterium isolated from borax-contaminated leachate ponds.</title>
        <authorList>
            <person name="Hwang C."/>
            <person name="Copeland A."/>
            <person name="Lucas S."/>
            <person name="Lapidus A."/>
            <person name="Barry K."/>
            <person name="Detter J.C."/>
            <person name="Glavina Del Rio T."/>
            <person name="Hammon N."/>
            <person name="Israni S."/>
            <person name="Dalin E."/>
            <person name="Tice H."/>
            <person name="Pitluck S."/>
            <person name="Chertkov O."/>
            <person name="Brettin T."/>
            <person name="Bruce D."/>
            <person name="Han C."/>
            <person name="Schmutz J."/>
            <person name="Larimer F."/>
            <person name="Land M.L."/>
            <person name="Hauser L."/>
            <person name="Kyrpides N."/>
            <person name="Mikhailova N."/>
            <person name="Ye Q."/>
            <person name="Zhou J."/>
            <person name="Richardson P."/>
            <person name="Fields M.W."/>
        </authorList>
    </citation>
    <scope>NUCLEOTIDE SEQUENCE [LARGE SCALE GENOMIC DNA]</scope>
    <source>
        <strain evidence="7">QYMF</strain>
    </source>
</reference>
<dbReference type="HOGENOM" id="CLU_043374_3_0_9"/>
<sequence>MILINEKEMKFITADSAYCLGCKGCELACTSRKASIYAVDEARINRTVVPNIIVTQSQDMKIPAHCRHCQEAFCLQLCPTKAITQEKKVVVINDDKCTGCGICEQGCPYGVITMAFYTKDQKIKKIANKCDMCMDRQSKDEDPLCYTACPTKAISLL</sequence>
<evidence type="ECO:0000256" key="3">
    <source>
        <dbReference type="ARBA" id="ARBA00023004"/>
    </source>
</evidence>
<dbReference type="KEGG" id="amt:Amet_3765"/>
<keyword evidence="4" id="KW-0411">Iron-sulfur</keyword>
<dbReference type="InterPro" id="IPR017896">
    <property type="entry name" value="4Fe4S_Fe-S-bd"/>
</dbReference>
<evidence type="ECO:0000256" key="2">
    <source>
        <dbReference type="ARBA" id="ARBA00022723"/>
    </source>
</evidence>
<dbReference type="AlphaFoldDB" id="A6TUL6"/>
<dbReference type="PANTHER" id="PTHR43177:SF3">
    <property type="entry name" value="PROTEIN NRFC HOMOLOG"/>
    <property type="match status" value="1"/>
</dbReference>
<feature type="domain" description="4Fe-4S ferredoxin-type" evidence="5">
    <location>
        <begin position="88"/>
        <end position="117"/>
    </location>
</feature>
<dbReference type="CDD" id="cd10554">
    <property type="entry name" value="HycB_like"/>
    <property type="match status" value="1"/>
</dbReference>
<evidence type="ECO:0000313" key="6">
    <source>
        <dbReference type="EMBL" id="ABR49884.1"/>
    </source>
</evidence>
<keyword evidence="7" id="KW-1185">Reference proteome</keyword>
<evidence type="ECO:0000256" key="4">
    <source>
        <dbReference type="ARBA" id="ARBA00023014"/>
    </source>
</evidence>
<keyword evidence="2" id="KW-0479">Metal-binding</keyword>
<name>A6TUL6_ALKMQ</name>
<proteinExistence type="predicted"/>
<dbReference type="InterPro" id="IPR017900">
    <property type="entry name" value="4Fe4S_Fe_S_CS"/>
</dbReference>
<evidence type="ECO:0000259" key="5">
    <source>
        <dbReference type="PROSITE" id="PS51379"/>
    </source>
</evidence>
<dbReference type="PROSITE" id="PS51379">
    <property type="entry name" value="4FE4S_FER_2"/>
    <property type="match status" value="1"/>
</dbReference>
<dbReference type="Pfam" id="PF13247">
    <property type="entry name" value="Fer4_11"/>
    <property type="match status" value="1"/>
</dbReference>
<dbReference type="PROSITE" id="PS00198">
    <property type="entry name" value="4FE4S_FER_1"/>
    <property type="match status" value="1"/>
</dbReference>
<dbReference type="Proteomes" id="UP000001572">
    <property type="component" value="Chromosome"/>
</dbReference>
<dbReference type="EMBL" id="CP000724">
    <property type="protein sequence ID" value="ABR49884.1"/>
    <property type="molecule type" value="Genomic_DNA"/>
</dbReference>
<evidence type="ECO:0000256" key="1">
    <source>
        <dbReference type="ARBA" id="ARBA00022485"/>
    </source>
</evidence>
<dbReference type="InterPro" id="IPR050954">
    <property type="entry name" value="ET_IronSulfur_Cluster-Binding"/>
</dbReference>
<dbReference type="SUPFAM" id="SSF54862">
    <property type="entry name" value="4Fe-4S ferredoxins"/>
    <property type="match status" value="1"/>
</dbReference>
<dbReference type="eggNOG" id="COG1142">
    <property type="taxonomic scope" value="Bacteria"/>
</dbReference>
<gene>
    <name evidence="6" type="ordered locus">Amet_3765</name>
</gene>